<organism evidence="1 2">
    <name type="scientific">Robertkochia marina</name>
    <dbReference type="NCBI Taxonomy" id="1227945"/>
    <lineage>
        <taxon>Bacteria</taxon>
        <taxon>Pseudomonadati</taxon>
        <taxon>Bacteroidota</taxon>
        <taxon>Flavobacteriia</taxon>
        <taxon>Flavobacteriales</taxon>
        <taxon>Flavobacteriaceae</taxon>
        <taxon>Robertkochia</taxon>
    </lineage>
</organism>
<name>A0A4S3LZW5_9FLAO</name>
<keyword evidence="1" id="KW-0378">Hydrolase</keyword>
<comment type="caution">
    <text evidence="1">The sequence shown here is derived from an EMBL/GenBank/DDBJ whole genome shotgun (WGS) entry which is preliminary data.</text>
</comment>
<dbReference type="EMBL" id="SSMC01000002">
    <property type="protein sequence ID" value="THD67621.1"/>
    <property type="molecule type" value="Genomic_DNA"/>
</dbReference>
<dbReference type="GO" id="GO:0004519">
    <property type="term" value="F:endonuclease activity"/>
    <property type="evidence" value="ECO:0007669"/>
    <property type="project" value="UniProtKB-KW"/>
</dbReference>
<evidence type="ECO:0000313" key="2">
    <source>
        <dbReference type="Proteomes" id="UP000305939"/>
    </source>
</evidence>
<dbReference type="GO" id="GO:0004527">
    <property type="term" value="F:exonuclease activity"/>
    <property type="evidence" value="ECO:0007669"/>
    <property type="project" value="UniProtKB-KW"/>
</dbReference>
<evidence type="ECO:0000313" key="1">
    <source>
        <dbReference type="EMBL" id="THD67621.1"/>
    </source>
</evidence>
<dbReference type="Proteomes" id="UP000305939">
    <property type="component" value="Unassembled WGS sequence"/>
</dbReference>
<dbReference type="AlphaFoldDB" id="A0A4S3LZW5"/>
<protein>
    <submittedName>
        <fullName evidence="1">Endonuclease/exonuclease/phosphatase family protein</fullName>
    </submittedName>
</protein>
<keyword evidence="1" id="KW-0540">Nuclease</keyword>
<proteinExistence type="predicted"/>
<reference evidence="1 2" key="1">
    <citation type="submission" date="2019-04" db="EMBL/GenBank/DDBJ databases">
        <title>Draft genome sequence of Robertkochia marina CC-AMO-30D.</title>
        <authorList>
            <person name="Hameed A."/>
            <person name="Lin S.-Y."/>
            <person name="Shahina M."/>
            <person name="Lai W.-A."/>
            <person name="Young C.-C."/>
        </authorList>
    </citation>
    <scope>NUCLEOTIDE SEQUENCE [LARGE SCALE GENOMIC DNA]</scope>
    <source>
        <strain evidence="1 2">CC-AMO-30D</strain>
    </source>
</reference>
<keyword evidence="2" id="KW-1185">Reference proteome</keyword>
<gene>
    <name evidence="1" type="ORF">E7Z59_08150</name>
</gene>
<dbReference type="SUPFAM" id="SSF56219">
    <property type="entry name" value="DNase I-like"/>
    <property type="match status" value="1"/>
</dbReference>
<sequence>MRIVSFNIQNLYHRDSTLTASQTKPSTRELMTELDELIAKKSRKDIDFERMQEISLLLNLEEVSRHPEVLMRNRSGELYFRNHSAHFLPKAGYHNDWNGWVKVRTTPIHQKCILHKSNVIQELQGDVLLLQEVESQGSFRDFLKTQLPLLKYQDGFSLDSNEDLGKGMGVAVRPGYTITSITTYRACKDHQGKGLFGKDVQKIRVVTDQGFSFILLHVFFDEDTDDKEASDMRRFQQALFVAKLYKKLLSEEKTHVVVAGCLAAPGFCHSLEPLLRKTTLTSIAKHPKFVKSIDLDAEPSYMRMELRKQGIALQQKDFILLSPELYGRVKSCGLSKKGMYPGKSGHWNCYPTLKSTAESASEHPALWVDLGL</sequence>
<dbReference type="Gene3D" id="3.60.10.10">
    <property type="entry name" value="Endonuclease/exonuclease/phosphatase"/>
    <property type="match status" value="1"/>
</dbReference>
<keyword evidence="1" id="KW-0255">Endonuclease</keyword>
<dbReference type="RefSeq" id="WP_136335826.1">
    <property type="nucleotide sequence ID" value="NZ_QXMP01000008.1"/>
</dbReference>
<dbReference type="InterPro" id="IPR036691">
    <property type="entry name" value="Endo/exonu/phosph_ase_sf"/>
</dbReference>
<keyword evidence="1" id="KW-0269">Exonuclease</keyword>
<accession>A0A4S3LZW5</accession>
<dbReference type="OrthoDB" id="1398885at2"/>